<reference evidence="2" key="2">
    <citation type="submission" date="2017-02" db="UniProtKB">
        <authorList>
            <consortium name="WormBaseParasite"/>
        </authorList>
    </citation>
    <scope>IDENTIFICATION</scope>
</reference>
<dbReference type="AlphaFoldDB" id="A0A0K0D1A8"/>
<reference evidence="1" key="1">
    <citation type="submission" date="2012-09" db="EMBL/GenBank/DDBJ databases">
        <authorList>
            <person name="Martin A.A."/>
        </authorList>
    </citation>
    <scope>NUCLEOTIDE SEQUENCE</scope>
</reference>
<dbReference type="Proteomes" id="UP000035642">
    <property type="component" value="Unassembled WGS sequence"/>
</dbReference>
<dbReference type="WBParaSite" id="ACAC_0000385301-mRNA-1">
    <property type="protein sequence ID" value="ACAC_0000385301-mRNA-1"/>
    <property type="gene ID" value="ACAC_0000385301"/>
</dbReference>
<protein>
    <submittedName>
        <fullName evidence="2">Uncharacterized protein</fullName>
    </submittedName>
</protein>
<accession>A0A0K0D1A8</accession>
<name>A0A0K0D1A8_ANGCA</name>
<keyword evidence="1" id="KW-1185">Reference proteome</keyword>
<sequence length="132" mass="12873">MQHQPPAASSGTDRDPAADDGHTGLCVVAAFRAVFVGGATTDDVAVTAGIGAELAWAVLLSTIVAVLIEVGFACEIVVPAAVAVVAVEGADVAVVGFGAVAAAGDGAAAVSDIVASQNRNYFDEAIHATAVA</sequence>
<organism evidence="1 2">
    <name type="scientific">Angiostrongylus cantonensis</name>
    <name type="common">Rat lungworm</name>
    <dbReference type="NCBI Taxonomy" id="6313"/>
    <lineage>
        <taxon>Eukaryota</taxon>
        <taxon>Metazoa</taxon>
        <taxon>Ecdysozoa</taxon>
        <taxon>Nematoda</taxon>
        <taxon>Chromadorea</taxon>
        <taxon>Rhabditida</taxon>
        <taxon>Rhabditina</taxon>
        <taxon>Rhabditomorpha</taxon>
        <taxon>Strongyloidea</taxon>
        <taxon>Metastrongylidae</taxon>
        <taxon>Angiostrongylus</taxon>
    </lineage>
</organism>
<evidence type="ECO:0000313" key="1">
    <source>
        <dbReference type="Proteomes" id="UP000035642"/>
    </source>
</evidence>
<evidence type="ECO:0000313" key="2">
    <source>
        <dbReference type="WBParaSite" id="ACAC_0000385301-mRNA-1"/>
    </source>
</evidence>
<proteinExistence type="predicted"/>